<comment type="caution">
    <text evidence="1">The sequence shown here is derived from an EMBL/GenBank/DDBJ whole genome shotgun (WGS) entry which is preliminary data.</text>
</comment>
<name>A0ACB6S7L5_9PLEO</name>
<dbReference type="Proteomes" id="UP000799754">
    <property type="component" value="Unassembled WGS sequence"/>
</dbReference>
<dbReference type="EMBL" id="MU006707">
    <property type="protein sequence ID" value="KAF2630260.1"/>
    <property type="molecule type" value="Genomic_DNA"/>
</dbReference>
<evidence type="ECO:0000313" key="1">
    <source>
        <dbReference type="EMBL" id="KAF2630260.1"/>
    </source>
</evidence>
<reference evidence="1" key="1">
    <citation type="journal article" date="2020" name="Stud. Mycol.">
        <title>101 Dothideomycetes genomes: a test case for predicting lifestyles and emergence of pathogens.</title>
        <authorList>
            <person name="Haridas S."/>
            <person name="Albert R."/>
            <person name="Binder M."/>
            <person name="Bloem J."/>
            <person name="Labutti K."/>
            <person name="Salamov A."/>
            <person name="Andreopoulos B."/>
            <person name="Baker S."/>
            <person name="Barry K."/>
            <person name="Bills G."/>
            <person name="Bluhm B."/>
            <person name="Cannon C."/>
            <person name="Castanera R."/>
            <person name="Culley D."/>
            <person name="Daum C."/>
            <person name="Ezra D."/>
            <person name="Gonzalez J."/>
            <person name="Henrissat B."/>
            <person name="Kuo A."/>
            <person name="Liang C."/>
            <person name="Lipzen A."/>
            <person name="Lutzoni F."/>
            <person name="Magnuson J."/>
            <person name="Mondo S."/>
            <person name="Nolan M."/>
            <person name="Ohm R."/>
            <person name="Pangilinan J."/>
            <person name="Park H.-J."/>
            <person name="Ramirez L."/>
            <person name="Alfaro M."/>
            <person name="Sun H."/>
            <person name="Tritt A."/>
            <person name="Yoshinaga Y."/>
            <person name="Zwiers L.-H."/>
            <person name="Turgeon B."/>
            <person name="Goodwin S."/>
            <person name="Spatafora J."/>
            <person name="Crous P."/>
            <person name="Grigoriev I."/>
        </authorList>
    </citation>
    <scope>NUCLEOTIDE SEQUENCE</scope>
    <source>
        <strain evidence="1">CBS 525.71</strain>
    </source>
</reference>
<organism evidence="1 2">
    <name type="scientific">Macroventuria anomochaeta</name>
    <dbReference type="NCBI Taxonomy" id="301207"/>
    <lineage>
        <taxon>Eukaryota</taxon>
        <taxon>Fungi</taxon>
        <taxon>Dikarya</taxon>
        <taxon>Ascomycota</taxon>
        <taxon>Pezizomycotina</taxon>
        <taxon>Dothideomycetes</taxon>
        <taxon>Pleosporomycetidae</taxon>
        <taxon>Pleosporales</taxon>
        <taxon>Pleosporineae</taxon>
        <taxon>Didymellaceae</taxon>
        <taxon>Macroventuria</taxon>
    </lineage>
</organism>
<sequence>MPFRVSVADIVLIAETAFLVHLSMLFLFRATLSLQLRLTSLTCMLSHPVIDNRAVEKEERFQQTSQDLEDIDIHPETISLNKPYVDDWLYKVIENGGFAEGSSDPLSKLRKTLTKRTSTSDVDYVPMNENTSTDTQHTSVIDQDTIKSDHKADTHNESPPETGYNSTTNAHGAIKN</sequence>
<protein>
    <submittedName>
        <fullName evidence="1">Uncharacterized protein</fullName>
    </submittedName>
</protein>
<proteinExistence type="predicted"/>
<evidence type="ECO:0000313" key="2">
    <source>
        <dbReference type="Proteomes" id="UP000799754"/>
    </source>
</evidence>
<keyword evidence="2" id="KW-1185">Reference proteome</keyword>
<accession>A0ACB6S7L5</accession>
<gene>
    <name evidence="1" type="ORF">BU25DRAFT_484227</name>
</gene>